<name>K2R1G6_METFP</name>
<keyword evidence="1 5" id="KW-0436">Ligase</keyword>
<dbReference type="Proteomes" id="UP000007360">
    <property type="component" value="Unassembled WGS sequence"/>
</dbReference>
<reference evidence="5 6" key="1">
    <citation type="journal article" date="2012" name="J. Bacteriol.">
        <title>Draft genome sequence of Methanobacterium formicicum DSM 3637, an archaebacterium isolated from the methane producer amoeba Pelomyxa palustris.</title>
        <authorList>
            <person name="Gutierrez G."/>
        </authorList>
    </citation>
    <scope>NUCLEOTIDE SEQUENCE [LARGE SCALE GENOMIC DNA]</scope>
    <source>
        <strain evidence="6">DSM 3637 / PP1</strain>
    </source>
</reference>
<dbReference type="PANTHER" id="PTHR43024">
    <property type="entry name" value="UDP-N-ACETYLMURAMOYL-TRIPEPTIDE--D-ALANYL-D-ALANINE LIGASE"/>
    <property type="match status" value="1"/>
</dbReference>
<proteinExistence type="predicted"/>
<evidence type="ECO:0000313" key="6">
    <source>
        <dbReference type="Proteomes" id="UP000007360"/>
    </source>
</evidence>
<accession>K2R1G6</accession>
<keyword evidence="6" id="KW-1185">Reference proteome</keyword>
<evidence type="ECO:0000256" key="2">
    <source>
        <dbReference type="ARBA" id="ARBA00022741"/>
    </source>
</evidence>
<dbReference type="InterPro" id="IPR051046">
    <property type="entry name" value="MurCDEF_CellWall_CoF430Synth"/>
</dbReference>
<dbReference type="SUPFAM" id="SSF53623">
    <property type="entry name" value="MurD-like peptide ligases, catalytic domain"/>
    <property type="match status" value="1"/>
</dbReference>
<dbReference type="EMBL" id="AMPO01000003">
    <property type="protein sequence ID" value="EKF86338.1"/>
    <property type="molecule type" value="Genomic_DNA"/>
</dbReference>
<dbReference type="GO" id="GO:0016881">
    <property type="term" value="F:acid-amino acid ligase activity"/>
    <property type="evidence" value="ECO:0007669"/>
    <property type="project" value="InterPro"/>
</dbReference>
<comment type="caution">
    <text evidence="5">The sequence shown here is derived from an EMBL/GenBank/DDBJ whole genome shotgun (WGS) entry which is preliminary data.</text>
</comment>
<dbReference type="InterPro" id="IPR036565">
    <property type="entry name" value="Mur-like_cat_sf"/>
</dbReference>
<protein>
    <submittedName>
        <fullName evidence="5">Mur ligase middle domain-containing protein</fullName>
    </submittedName>
</protein>
<keyword evidence="2" id="KW-0547">Nucleotide-binding</keyword>
<feature type="domain" description="Mur ligase central" evidence="4">
    <location>
        <begin position="120"/>
        <end position="328"/>
    </location>
</feature>
<dbReference type="GO" id="GO:0005524">
    <property type="term" value="F:ATP binding"/>
    <property type="evidence" value="ECO:0007669"/>
    <property type="project" value="UniProtKB-KW"/>
</dbReference>
<dbReference type="OrthoDB" id="52890at2157"/>
<gene>
    <name evidence="5" type="ORF">A994_05260</name>
</gene>
<dbReference type="Gene3D" id="3.40.1190.10">
    <property type="entry name" value="Mur-like, catalytic domain"/>
    <property type="match status" value="1"/>
</dbReference>
<dbReference type="Pfam" id="PF08245">
    <property type="entry name" value="Mur_ligase_M"/>
    <property type="match status" value="1"/>
</dbReference>
<evidence type="ECO:0000256" key="3">
    <source>
        <dbReference type="ARBA" id="ARBA00022840"/>
    </source>
</evidence>
<dbReference type="InterPro" id="IPR013221">
    <property type="entry name" value="Mur_ligase_cen"/>
</dbReference>
<dbReference type="PANTHER" id="PTHR43024:SF1">
    <property type="entry name" value="UDP-N-ACETYLMURAMOYL-TRIPEPTIDE--D-ALANYL-D-ALANINE LIGASE"/>
    <property type="match status" value="1"/>
</dbReference>
<organism evidence="5 6">
    <name type="scientific">Methanobacterium formicicum (strain DSM 3637 / PP1)</name>
    <dbReference type="NCBI Taxonomy" id="1204725"/>
    <lineage>
        <taxon>Archaea</taxon>
        <taxon>Methanobacteriati</taxon>
        <taxon>Methanobacteriota</taxon>
        <taxon>Methanomada group</taxon>
        <taxon>Methanobacteria</taxon>
        <taxon>Methanobacteriales</taxon>
        <taxon>Methanobacteriaceae</taxon>
        <taxon>Methanobacterium</taxon>
    </lineage>
</organism>
<evidence type="ECO:0000259" key="4">
    <source>
        <dbReference type="Pfam" id="PF08245"/>
    </source>
</evidence>
<evidence type="ECO:0000256" key="1">
    <source>
        <dbReference type="ARBA" id="ARBA00022598"/>
    </source>
</evidence>
<dbReference type="AlphaFoldDB" id="K2R1G6"/>
<keyword evidence="3" id="KW-0067">ATP-binding</keyword>
<dbReference type="NCBIfam" id="NF033197">
    <property type="entry name" value="F430_CfbE"/>
    <property type="match status" value="1"/>
</dbReference>
<evidence type="ECO:0000313" key="5">
    <source>
        <dbReference type="EMBL" id="EKF86338.1"/>
    </source>
</evidence>
<sequence>MRILVVDMTHGGTILASEFSKRKDCKVFAWDIYQTLSEEDKSLLEAQGIELVGESFYESYFHENIVLENDMSRSSLKNDKSNLMVVAPVHCNLPQPPHMTHHQAVGFLLKDQINVPVIEITGVKGKTSTTAMLKEIYRDENPLILSSLGVKVVEDGQEITLQKDISITPASIITAWQLSQKFYKNKVHNVGICIFESSLGGTGLADVGVITNIAEDYSIARGSSSASKAKLQMFKSKVTVCDNESYQKTYSHHYSLNHKPNTFSIDGIGDNVNVKAHIINYGLHKTVFQVKVIDLITINGTSINTSFEVSTFAPAQHHLENTLSAITASLSMGTPIESISNGLKNFTGLPGRTSLSKVGDMVIIEEINPGINVTAVKKAVNMIKGYEKPVLIVGGSYGVTCEEIDETSLSNFLADQSDEVFMILTGDLGLSLWKQMEKQYNYCNSIELALNKSKKVGAKNILLIYRSNFSELGRR</sequence>
<dbReference type="RefSeq" id="WP_004030306.1">
    <property type="nucleotide sequence ID" value="NZ_AMPO01000003.1"/>
</dbReference>
<dbReference type="PATRIC" id="fig|1204725.3.peg.1057"/>